<gene>
    <name evidence="1" type="ORF">CLV29_0227</name>
</gene>
<organism evidence="1 2">
    <name type="scientific">Naumannella halotolerans</name>
    <dbReference type="NCBI Taxonomy" id="993414"/>
    <lineage>
        <taxon>Bacteria</taxon>
        <taxon>Bacillati</taxon>
        <taxon>Actinomycetota</taxon>
        <taxon>Actinomycetes</taxon>
        <taxon>Propionibacteriales</taxon>
        <taxon>Propionibacteriaceae</taxon>
        <taxon>Naumannella</taxon>
    </lineage>
</organism>
<comment type="caution">
    <text evidence="1">The sequence shown here is derived from an EMBL/GenBank/DDBJ whole genome shotgun (WGS) entry which is preliminary data.</text>
</comment>
<accession>A0A4R7J636</accession>
<evidence type="ECO:0000313" key="2">
    <source>
        <dbReference type="Proteomes" id="UP000295371"/>
    </source>
</evidence>
<sequence length="67" mass="7545">MIRSFGSKGTDRIWHEQYVKRTDRAVQRATLRKLGLIHAAKSVEDLRILPGNRLERLVGAADSTVSV</sequence>
<dbReference type="AlphaFoldDB" id="A0A4R7J636"/>
<protein>
    <submittedName>
        <fullName evidence="1">Proteic killer suppression protein</fullName>
    </submittedName>
</protein>
<dbReference type="EMBL" id="SOAW01000001">
    <property type="protein sequence ID" value="TDT32645.1"/>
    <property type="molecule type" value="Genomic_DNA"/>
</dbReference>
<proteinExistence type="predicted"/>
<reference evidence="1 2" key="1">
    <citation type="submission" date="2019-03" db="EMBL/GenBank/DDBJ databases">
        <title>Genomic Encyclopedia of Archaeal and Bacterial Type Strains, Phase II (KMG-II): from individual species to whole genera.</title>
        <authorList>
            <person name="Goeker M."/>
        </authorList>
    </citation>
    <scope>NUCLEOTIDE SEQUENCE [LARGE SCALE GENOMIC DNA]</scope>
    <source>
        <strain evidence="1 2">DSM 24323</strain>
    </source>
</reference>
<dbReference type="Pfam" id="PF05015">
    <property type="entry name" value="HigB-like_toxin"/>
    <property type="match status" value="1"/>
</dbReference>
<name>A0A4R7J636_9ACTN</name>
<dbReference type="Gene3D" id="3.30.2310.20">
    <property type="entry name" value="RelE-like"/>
    <property type="match status" value="1"/>
</dbReference>
<keyword evidence="2" id="KW-1185">Reference proteome</keyword>
<evidence type="ECO:0000313" key="1">
    <source>
        <dbReference type="EMBL" id="TDT32645.1"/>
    </source>
</evidence>
<dbReference type="InterPro" id="IPR007711">
    <property type="entry name" value="HigB-1"/>
</dbReference>
<dbReference type="Proteomes" id="UP000295371">
    <property type="component" value="Unassembled WGS sequence"/>
</dbReference>
<dbReference type="InterPro" id="IPR035093">
    <property type="entry name" value="RelE/ParE_toxin_dom_sf"/>
</dbReference>